<evidence type="ECO:0000313" key="2">
    <source>
        <dbReference type="EMBL" id="CAK0884159.1"/>
    </source>
</evidence>
<feature type="transmembrane region" description="Helical" evidence="1">
    <location>
        <begin position="70"/>
        <end position="91"/>
    </location>
</feature>
<proteinExistence type="predicted"/>
<evidence type="ECO:0000256" key="1">
    <source>
        <dbReference type="SAM" id="Phobius"/>
    </source>
</evidence>
<organism evidence="2 3">
    <name type="scientific">Prorocentrum cordatum</name>
    <dbReference type="NCBI Taxonomy" id="2364126"/>
    <lineage>
        <taxon>Eukaryota</taxon>
        <taxon>Sar</taxon>
        <taxon>Alveolata</taxon>
        <taxon>Dinophyceae</taxon>
        <taxon>Prorocentrales</taxon>
        <taxon>Prorocentraceae</taxon>
        <taxon>Prorocentrum</taxon>
    </lineage>
</organism>
<gene>
    <name evidence="2" type="ORF">PCOR1329_LOCUS66177</name>
</gene>
<reference evidence="2" key="1">
    <citation type="submission" date="2023-10" db="EMBL/GenBank/DDBJ databases">
        <authorList>
            <person name="Chen Y."/>
            <person name="Shah S."/>
            <person name="Dougan E. K."/>
            <person name="Thang M."/>
            <person name="Chan C."/>
        </authorList>
    </citation>
    <scope>NUCLEOTIDE SEQUENCE [LARGE SCALE GENOMIC DNA]</scope>
</reference>
<keyword evidence="3" id="KW-1185">Reference proteome</keyword>
<feature type="transmembrane region" description="Helical" evidence="1">
    <location>
        <begin position="164"/>
        <end position="186"/>
    </location>
</feature>
<sequence>MLQRYPPPPRPPGTRGATSGFCVCSTVSSLGVALPTLPAAEDSGRGEAAEQSPPAGAARYGWLASGAARAGLVVASAGLAVAFAAFFQIGLGLPCMSLRIDEDCSGPDCVNFIASDKLYPPYGHIPKSVKPVIDALQLPQLLHSDVSIWDCTVSLMRLTADGEVSSALALCMLAVFTLALTVLDMLALVAASVRLWCADDPSALPACPFVSVSKVLKKLSMLDVCTMGVY</sequence>
<evidence type="ECO:0000313" key="3">
    <source>
        <dbReference type="Proteomes" id="UP001189429"/>
    </source>
</evidence>
<dbReference type="Proteomes" id="UP001189429">
    <property type="component" value="Unassembled WGS sequence"/>
</dbReference>
<accession>A0ABN9WGC1</accession>
<keyword evidence="1" id="KW-0812">Transmembrane</keyword>
<keyword evidence="1" id="KW-1133">Transmembrane helix</keyword>
<name>A0ABN9WGC1_9DINO</name>
<keyword evidence="1" id="KW-0472">Membrane</keyword>
<dbReference type="EMBL" id="CAUYUJ010018508">
    <property type="protein sequence ID" value="CAK0884159.1"/>
    <property type="molecule type" value="Genomic_DNA"/>
</dbReference>
<protein>
    <submittedName>
        <fullName evidence="2">Uncharacterized protein</fullName>
    </submittedName>
</protein>
<comment type="caution">
    <text evidence="2">The sequence shown here is derived from an EMBL/GenBank/DDBJ whole genome shotgun (WGS) entry which is preliminary data.</text>
</comment>
<feature type="non-terminal residue" evidence="2">
    <location>
        <position position="230"/>
    </location>
</feature>